<dbReference type="RefSeq" id="WP_417922283.1">
    <property type="nucleotide sequence ID" value="NZ_JBHSFS010000002.1"/>
</dbReference>
<keyword evidence="3" id="KW-1185">Reference proteome</keyword>
<gene>
    <name evidence="2" type="ORF">ACFPEN_04560</name>
</gene>
<name>A0ABV9BBF8_9ACTN</name>
<proteinExistence type="predicted"/>
<protein>
    <submittedName>
        <fullName evidence="2">Uncharacterized protein</fullName>
    </submittedName>
</protein>
<feature type="region of interest" description="Disordered" evidence="1">
    <location>
        <begin position="159"/>
        <end position="199"/>
    </location>
</feature>
<evidence type="ECO:0000256" key="1">
    <source>
        <dbReference type="SAM" id="MobiDB-lite"/>
    </source>
</evidence>
<dbReference type="EMBL" id="JBHSFS010000002">
    <property type="protein sequence ID" value="MFC4512203.1"/>
    <property type="molecule type" value="Genomic_DNA"/>
</dbReference>
<accession>A0ABV9BBF8</accession>
<evidence type="ECO:0000313" key="3">
    <source>
        <dbReference type="Proteomes" id="UP001595990"/>
    </source>
</evidence>
<comment type="caution">
    <text evidence="2">The sequence shown here is derived from an EMBL/GenBank/DDBJ whole genome shotgun (WGS) entry which is preliminary data.</text>
</comment>
<sequence>MTGTPTDPQDTPPAELTVRQDRLATMLAREKDQGGRAAVRALVERLGFSDSDALEQYLSVVRKAQQDKLSDTQYREVQFAEREKALAAREAAAEARERAAVRRSYLAEAGAKGQDLDDAMVLLRVEDDADDAQLTDAVSQLAARRPELFARTAAHLPAVPAPAGAPASVPPPRSPGVSHTPGAAGLEMARRRGLLPPAT</sequence>
<dbReference type="Proteomes" id="UP001595990">
    <property type="component" value="Unassembled WGS sequence"/>
</dbReference>
<reference evidence="3" key="1">
    <citation type="journal article" date="2019" name="Int. J. Syst. Evol. Microbiol.">
        <title>The Global Catalogue of Microorganisms (GCM) 10K type strain sequencing project: providing services to taxonomists for standard genome sequencing and annotation.</title>
        <authorList>
            <consortium name="The Broad Institute Genomics Platform"/>
            <consortium name="The Broad Institute Genome Sequencing Center for Infectious Disease"/>
            <person name="Wu L."/>
            <person name="Ma J."/>
        </authorList>
    </citation>
    <scope>NUCLEOTIDE SEQUENCE [LARGE SCALE GENOMIC DNA]</scope>
    <source>
        <strain evidence="3">CECT 8064</strain>
    </source>
</reference>
<evidence type="ECO:0000313" key="2">
    <source>
        <dbReference type="EMBL" id="MFC4512203.1"/>
    </source>
</evidence>
<organism evidence="2 3">
    <name type="scientific">Streptomyces ehimensis</name>
    <dbReference type="NCBI Taxonomy" id="68195"/>
    <lineage>
        <taxon>Bacteria</taxon>
        <taxon>Bacillati</taxon>
        <taxon>Actinomycetota</taxon>
        <taxon>Actinomycetes</taxon>
        <taxon>Kitasatosporales</taxon>
        <taxon>Streptomycetaceae</taxon>
        <taxon>Streptomyces</taxon>
    </lineage>
</organism>